<dbReference type="PANTHER" id="PTHR12526:SF609">
    <property type="entry name" value="LIPOPOLYSACCHARIDE BIOSYNTHESIS PROTEIN"/>
    <property type="match status" value="1"/>
</dbReference>
<keyword evidence="3" id="KW-0808">Transferase</keyword>
<dbReference type="Gene3D" id="3.40.50.2000">
    <property type="entry name" value="Glycogen Phosphorylase B"/>
    <property type="match status" value="2"/>
</dbReference>
<dbReference type="InterPro" id="IPR028098">
    <property type="entry name" value="Glyco_trans_4-like_N"/>
</dbReference>
<evidence type="ECO:0000259" key="1">
    <source>
        <dbReference type="Pfam" id="PF00534"/>
    </source>
</evidence>
<evidence type="ECO:0000313" key="3">
    <source>
        <dbReference type="EMBL" id="PZX64382.1"/>
    </source>
</evidence>
<name>A0A2W7TMF6_9BACT</name>
<feature type="domain" description="Glycosyl transferase family 1" evidence="1">
    <location>
        <begin position="205"/>
        <end position="370"/>
    </location>
</feature>
<reference evidence="3 4" key="1">
    <citation type="submission" date="2018-06" db="EMBL/GenBank/DDBJ databases">
        <title>Genomic Encyclopedia of Archaeal and Bacterial Type Strains, Phase II (KMG-II): from individual species to whole genera.</title>
        <authorList>
            <person name="Goeker M."/>
        </authorList>
    </citation>
    <scope>NUCLEOTIDE SEQUENCE [LARGE SCALE GENOMIC DNA]</scope>
    <source>
        <strain evidence="3 4">DSM 23241</strain>
    </source>
</reference>
<keyword evidence="4" id="KW-1185">Reference proteome</keyword>
<dbReference type="OrthoDB" id="791981at2"/>
<dbReference type="Pfam" id="PF13439">
    <property type="entry name" value="Glyco_transf_4"/>
    <property type="match status" value="1"/>
</dbReference>
<organism evidence="3 4">
    <name type="scientific">Hydrotalea sandarakina</name>
    <dbReference type="NCBI Taxonomy" id="1004304"/>
    <lineage>
        <taxon>Bacteria</taxon>
        <taxon>Pseudomonadati</taxon>
        <taxon>Bacteroidota</taxon>
        <taxon>Chitinophagia</taxon>
        <taxon>Chitinophagales</taxon>
        <taxon>Chitinophagaceae</taxon>
        <taxon>Hydrotalea</taxon>
    </lineage>
</organism>
<sequence length="395" mass="44778">MKILINDHAGHSFSLSLSKCLADMGHQVMHCYCTSFESPKADFSNISSNITIIAISNKHKFSKYSIFKRILQEFEYVNKLSKFILDFQPDILLSGNTPLFIQYGLVKISKKNKIPFIYWCQDIYSIAIKKILYSKLWYLGNIIAYFFEVLESKILKSSAHIISISDDFILYINKRGVSSNKISIIENWANLNEIRLEPKNNIWAKKHNLDSFFCIVYSGTLGLKHDPNILLQIALHLKSQKKIKIVVVSEGIGASYLMEQKLNNKLDNLIILPYQNFHDFSYVLGVSDILVAVLENEAGLFSVPSKVLSYLCSQKPIILSAPLENLSSKIVINSGAGFCVPPGDKDALFNKIDILLKNAKLRADMGLKGRIYAEEKFQINSIATKFLQIFHMVTS</sequence>
<dbReference type="SUPFAM" id="SSF53756">
    <property type="entry name" value="UDP-Glycosyltransferase/glycogen phosphorylase"/>
    <property type="match status" value="1"/>
</dbReference>
<dbReference type="Pfam" id="PF00534">
    <property type="entry name" value="Glycos_transf_1"/>
    <property type="match status" value="1"/>
</dbReference>
<accession>A0A2W7TMF6</accession>
<dbReference type="RefSeq" id="WP_111293567.1">
    <property type="nucleotide sequence ID" value="NZ_QKZV01000002.1"/>
</dbReference>
<dbReference type="EMBL" id="QKZV01000002">
    <property type="protein sequence ID" value="PZX64382.1"/>
    <property type="molecule type" value="Genomic_DNA"/>
</dbReference>
<dbReference type="AlphaFoldDB" id="A0A2W7TMF6"/>
<dbReference type="PANTHER" id="PTHR12526">
    <property type="entry name" value="GLYCOSYLTRANSFERASE"/>
    <property type="match status" value="1"/>
</dbReference>
<dbReference type="CDD" id="cd03794">
    <property type="entry name" value="GT4_WbuB-like"/>
    <property type="match status" value="1"/>
</dbReference>
<proteinExistence type="predicted"/>
<dbReference type="InterPro" id="IPR001296">
    <property type="entry name" value="Glyco_trans_1"/>
</dbReference>
<comment type="caution">
    <text evidence="3">The sequence shown here is derived from an EMBL/GenBank/DDBJ whole genome shotgun (WGS) entry which is preliminary data.</text>
</comment>
<dbReference type="Proteomes" id="UP000249720">
    <property type="component" value="Unassembled WGS sequence"/>
</dbReference>
<evidence type="ECO:0000313" key="4">
    <source>
        <dbReference type="Proteomes" id="UP000249720"/>
    </source>
</evidence>
<evidence type="ECO:0000259" key="2">
    <source>
        <dbReference type="Pfam" id="PF13439"/>
    </source>
</evidence>
<gene>
    <name evidence="3" type="ORF">LX80_00578</name>
</gene>
<feature type="domain" description="Glycosyltransferase subfamily 4-like N-terminal" evidence="2">
    <location>
        <begin position="15"/>
        <end position="192"/>
    </location>
</feature>
<protein>
    <submittedName>
        <fullName evidence="3">Glycosyltransferase involved in cell wall biosynthesis</fullName>
    </submittedName>
</protein>
<dbReference type="GO" id="GO:0016757">
    <property type="term" value="F:glycosyltransferase activity"/>
    <property type="evidence" value="ECO:0007669"/>
    <property type="project" value="InterPro"/>
</dbReference>